<dbReference type="InterPro" id="IPR052559">
    <property type="entry name" value="V-haloperoxidase"/>
</dbReference>
<dbReference type="EMBL" id="CP129970">
    <property type="protein sequence ID" value="WMN07885.1"/>
    <property type="molecule type" value="Genomic_DNA"/>
</dbReference>
<name>A0AA51N8V7_9BACT</name>
<dbReference type="AlphaFoldDB" id="A0AA51N8V7"/>
<dbReference type="PANTHER" id="PTHR34599">
    <property type="entry name" value="PEROXIDASE-RELATED"/>
    <property type="match status" value="1"/>
</dbReference>
<dbReference type="PANTHER" id="PTHR34599:SF1">
    <property type="entry name" value="PHOSPHATIDIC ACID PHOSPHATASE TYPE 2_HALOPEROXIDASE DOMAIN-CONTAINING PROTEIN"/>
    <property type="match status" value="1"/>
</dbReference>
<dbReference type="RefSeq" id="WP_308358180.1">
    <property type="nucleotide sequence ID" value="NZ_CP129970.2"/>
</dbReference>
<organism evidence="1 2">
    <name type="scientific">Marivirga arenosa</name>
    <dbReference type="NCBI Taxonomy" id="3059076"/>
    <lineage>
        <taxon>Bacteria</taxon>
        <taxon>Pseudomonadati</taxon>
        <taxon>Bacteroidota</taxon>
        <taxon>Cytophagia</taxon>
        <taxon>Cytophagales</taxon>
        <taxon>Marivirgaceae</taxon>
        <taxon>Marivirga</taxon>
    </lineage>
</organism>
<evidence type="ECO:0000313" key="1">
    <source>
        <dbReference type="EMBL" id="WMN07885.1"/>
    </source>
</evidence>
<keyword evidence="1" id="KW-0560">Oxidoreductase</keyword>
<dbReference type="GO" id="GO:0004601">
    <property type="term" value="F:peroxidase activity"/>
    <property type="evidence" value="ECO:0007669"/>
    <property type="project" value="UniProtKB-KW"/>
</dbReference>
<dbReference type="Proteomes" id="UP001244443">
    <property type="component" value="Chromosome"/>
</dbReference>
<dbReference type="InterPro" id="IPR036938">
    <property type="entry name" value="PAP2/HPO_sf"/>
</dbReference>
<dbReference type="Gene3D" id="1.10.606.20">
    <property type="match status" value="1"/>
</dbReference>
<dbReference type="CDD" id="cd03398">
    <property type="entry name" value="PAP2_haloperoxidase"/>
    <property type="match status" value="1"/>
</dbReference>
<sequence length="436" mass="49907">MNPLKTFLLIASMSVYFLCPQSIIAQKNHNNYTPFMFTSSIFMEGKEPNEQTIDSIIQLQSALSSLDLEEIKYWNSAYPNYRWHQLLMDISNAHKGHKNGARVVIMHLAIYDALVTISNYSTDRTSKRPFELNSGVKLFAKNKSTSSLCEWSAAAGAASQIISYYFPDQSHKVDSCLQAFKLNRLRSGTQYANEINASIEVGKEVAAQYIAYAKTDRTADTWEGEVPIGKNKWKGIPSKWDPMKAKWKPLTLDSNDQFRPGPPPSDWEAEMQELREFQENHKRSNIAWKWRTEPVWDDLLERKILEYDLNPMQAAYASALFHASRYEATIVAWDGKYHYWTIRPFQYDPGFKPYLIDTPNFPGYPAGHTTVAGSVAEALSHIFPLDHKEFELLAKECSESRFEGGVHFRTDNEVGLEIGSQVGEFVIKRFQKLSPR</sequence>
<evidence type="ECO:0000313" key="2">
    <source>
        <dbReference type="Proteomes" id="UP001244443"/>
    </source>
</evidence>
<keyword evidence="1" id="KW-0575">Peroxidase</keyword>
<gene>
    <name evidence="1" type="ORF">QYS48_30235</name>
</gene>
<accession>A0AA51N8V7</accession>
<dbReference type="EC" id="1.11.1.-" evidence="1"/>
<protein>
    <submittedName>
        <fullName evidence="1">Vanadium-dependent haloperoxidase</fullName>
        <ecNumber evidence="1">1.11.1.-</ecNumber>
    </submittedName>
</protein>
<reference evidence="1" key="1">
    <citation type="submission" date="2023-08" db="EMBL/GenBank/DDBJ databases">
        <title>Comparative genomics and taxonomic characterization of three novel marine species of genus Marivirga.</title>
        <authorList>
            <person name="Muhammad N."/>
            <person name="Kim S.-G."/>
        </authorList>
    </citation>
    <scope>NUCLEOTIDE SEQUENCE [LARGE SCALE GENOMIC DNA]</scope>
    <source>
        <strain evidence="1">ABR2-2</strain>
    </source>
</reference>
<keyword evidence="2" id="KW-1185">Reference proteome</keyword>
<proteinExistence type="predicted"/>
<dbReference type="SUPFAM" id="SSF48317">
    <property type="entry name" value="Acid phosphatase/Vanadium-dependent haloperoxidase"/>
    <property type="match status" value="1"/>
</dbReference>